<dbReference type="PANTHER" id="PTHR11803:SF39">
    <property type="entry name" value="2-IMINOBUTANOATE_2-IMINOPROPANOATE DEAMINASE"/>
    <property type="match status" value="1"/>
</dbReference>
<name>A0A267MK90_9FIRM</name>
<evidence type="ECO:0000313" key="3">
    <source>
        <dbReference type="Proteomes" id="UP000216024"/>
    </source>
</evidence>
<comment type="similarity">
    <text evidence="1">Belongs to the RutC family.</text>
</comment>
<dbReference type="GO" id="GO:0019239">
    <property type="term" value="F:deaminase activity"/>
    <property type="evidence" value="ECO:0007669"/>
    <property type="project" value="TreeGrafter"/>
</dbReference>
<dbReference type="Pfam" id="PF01042">
    <property type="entry name" value="Ribonuc_L-PSP"/>
    <property type="match status" value="1"/>
</dbReference>
<accession>A0A267MK90</accession>
<dbReference type="CDD" id="cd00448">
    <property type="entry name" value="YjgF_YER057c_UK114_family"/>
    <property type="match status" value="1"/>
</dbReference>
<proteinExistence type="inferred from homology"/>
<dbReference type="AlphaFoldDB" id="A0A267MK90"/>
<dbReference type="FunFam" id="3.30.1330.40:FF:000001">
    <property type="entry name" value="L-PSP family endoribonuclease"/>
    <property type="match status" value="1"/>
</dbReference>
<dbReference type="InterPro" id="IPR006056">
    <property type="entry name" value="RidA"/>
</dbReference>
<dbReference type="SUPFAM" id="SSF55298">
    <property type="entry name" value="YjgF-like"/>
    <property type="match status" value="1"/>
</dbReference>
<dbReference type="Gene3D" id="3.30.1330.40">
    <property type="entry name" value="RutC-like"/>
    <property type="match status" value="1"/>
</dbReference>
<protein>
    <submittedName>
        <fullName evidence="2">Reactive intermediate/imine deaminase</fullName>
    </submittedName>
</protein>
<dbReference type="Proteomes" id="UP000216024">
    <property type="component" value="Unassembled WGS sequence"/>
</dbReference>
<comment type="caution">
    <text evidence="2">The sequence shown here is derived from an EMBL/GenBank/DDBJ whole genome shotgun (WGS) entry which is preliminary data.</text>
</comment>
<dbReference type="NCBIfam" id="TIGR00004">
    <property type="entry name" value="Rid family detoxifying hydrolase"/>
    <property type="match status" value="1"/>
</dbReference>
<dbReference type="InterPro" id="IPR035959">
    <property type="entry name" value="RutC-like_sf"/>
</dbReference>
<organism evidence="2 3">
    <name type="scientific">Anaeromicrobium sediminis</name>
    <dbReference type="NCBI Taxonomy" id="1478221"/>
    <lineage>
        <taxon>Bacteria</taxon>
        <taxon>Bacillati</taxon>
        <taxon>Bacillota</taxon>
        <taxon>Clostridia</taxon>
        <taxon>Peptostreptococcales</taxon>
        <taxon>Thermotaleaceae</taxon>
        <taxon>Anaeromicrobium</taxon>
    </lineage>
</organism>
<gene>
    <name evidence="2" type="ORF">CCE28_06415</name>
</gene>
<evidence type="ECO:0000313" key="2">
    <source>
        <dbReference type="EMBL" id="PAB60004.1"/>
    </source>
</evidence>
<evidence type="ECO:0000256" key="1">
    <source>
        <dbReference type="ARBA" id="ARBA00010552"/>
    </source>
</evidence>
<dbReference type="PANTHER" id="PTHR11803">
    <property type="entry name" value="2-IMINOBUTANOATE/2-IMINOPROPANOATE DEAMINASE RIDA"/>
    <property type="match status" value="1"/>
</dbReference>
<reference evidence="2 3" key="1">
    <citation type="submission" date="2017-06" db="EMBL/GenBank/DDBJ databases">
        <title>Draft genome sequence of anaerobic fermentative bacterium Anaeromicrobium sediminis DY2726D isolated from West Pacific Ocean sediments.</title>
        <authorList>
            <person name="Zeng X."/>
        </authorList>
    </citation>
    <scope>NUCLEOTIDE SEQUENCE [LARGE SCALE GENOMIC DNA]</scope>
    <source>
        <strain evidence="2 3">DY2726D</strain>
    </source>
</reference>
<dbReference type="RefSeq" id="WP_095132148.1">
    <property type="nucleotide sequence ID" value="NZ_NIBG01000004.1"/>
</dbReference>
<dbReference type="EMBL" id="NIBG01000004">
    <property type="protein sequence ID" value="PAB60004.1"/>
    <property type="molecule type" value="Genomic_DNA"/>
</dbReference>
<dbReference type="OrthoDB" id="9803101at2"/>
<keyword evidence="3" id="KW-1185">Reference proteome</keyword>
<dbReference type="GO" id="GO:0005829">
    <property type="term" value="C:cytosol"/>
    <property type="evidence" value="ECO:0007669"/>
    <property type="project" value="TreeGrafter"/>
</dbReference>
<dbReference type="InterPro" id="IPR006175">
    <property type="entry name" value="YjgF/YER057c/UK114"/>
</dbReference>
<sequence length="125" mass="13438">MNKEIISTTKAPGAIGPYSQGVRVGDFVYTSGQLPINPETGEVPATIEEQTKQAIENGKAILEAAGSHMSKVFKTTVFLKDLSDFAKMNEVYGSYFSENFPSRSTVGGTQLAKNALVEIEFVATV</sequence>